<evidence type="ECO:0000313" key="1">
    <source>
        <dbReference type="EMBL" id="MFC3811596.1"/>
    </source>
</evidence>
<accession>A0ABV7Z011</accession>
<gene>
    <name evidence="1" type="ORF">ACFOOI_13120</name>
</gene>
<organism evidence="1 2">
    <name type="scientific">Lacihabitans lacunae</name>
    <dbReference type="NCBI Taxonomy" id="1028214"/>
    <lineage>
        <taxon>Bacteria</taxon>
        <taxon>Pseudomonadati</taxon>
        <taxon>Bacteroidota</taxon>
        <taxon>Cytophagia</taxon>
        <taxon>Cytophagales</taxon>
        <taxon>Leadbetterellaceae</taxon>
        <taxon>Lacihabitans</taxon>
    </lineage>
</organism>
<dbReference type="EMBL" id="JBHRYQ010000001">
    <property type="protein sequence ID" value="MFC3811596.1"/>
    <property type="molecule type" value="Genomic_DNA"/>
</dbReference>
<dbReference type="RefSeq" id="WP_379838433.1">
    <property type="nucleotide sequence ID" value="NZ_JBHRYQ010000001.1"/>
</dbReference>
<dbReference type="PANTHER" id="PTHR43167">
    <property type="entry name" value="PUTATIVE (AFU_ORTHOLOGUE AFUA_6G01830)-RELATED"/>
    <property type="match status" value="1"/>
</dbReference>
<name>A0ABV7Z011_9BACT</name>
<dbReference type="GO" id="GO:0032259">
    <property type="term" value="P:methylation"/>
    <property type="evidence" value="ECO:0007669"/>
    <property type="project" value="UniProtKB-KW"/>
</dbReference>
<dbReference type="GO" id="GO:0008168">
    <property type="term" value="F:methyltransferase activity"/>
    <property type="evidence" value="ECO:0007669"/>
    <property type="project" value="UniProtKB-KW"/>
</dbReference>
<dbReference type="SUPFAM" id="SSF53335">
    <property type="entry name" value="S-adenosyl-L-methionine-dependent methyltransferases"/>
    <property type="match status" value="1"/>
</dbReference>
<dbReference type="Proteomes" id="UP001595616">
    <property type="component" value="Unassembled WGS sequence"/>
</dbReference>
<proteinExistence type="predicted"/>
<dbReference type="Gene3D" id="3.40.50.150">
    <property type="entry name" value="Vaccinia Virus protein VP39"/>
    <property type="match status" value="1"/>
</dbReference>
<protein>
    <submittedName>
        <fullName evidence="1">O-methyltransferase</fullName>
        <ecNumber evidence="1">2.1.1.-</ecNumber>
    </submittedName>
</protein>
<comment type="caution">
    <text evidence="1">The sequence shown here is derived from an EMBL/GenBank/DDBJ whole genome shotgun (WGS) entry which is preliminary data.</text>
</comment>
<keyword evidence="1" id="KW-0489">Methyltransferase</keyword>
<evidence type="ECO:0000313" key="2">
    <source>
        <dbReference type="Proteomes" id="UP001595616"/>
    </source>
</evidence>
<dbReference type="PANTHER" id="PTHR43167:SF1">
    <property type="entry name" value="PUTATIVE (AFU_ORTHOLOGUE AFUA_6G01830)-RELATED"/>
    <property type="match status" value="1"/>
</dbReference>
<dbReference type="InterPro" id="IPR029063">
    <property type="entry name" value="SAM-dependent_MTases_sf"/>
</dbReference>
<reference evidence="2" key="1">
    <citation type="journal article" date="2019" name="Int. J. Syst. Evol. Microbiol.">
        <title>The Global Catalogue of Microorganisms (GCM) 10K type strain sequencing project: providing services to taxonomists for standard genome sequencing and annotation.</title>
        <authorList>
            <consortium name="The Broad Institute Genomics Platform"/>
            <consortium name="The Broad Institute Genome Sequencing Center for Infectious Disease"/>
            <person name="Wu L."/>
            <person name="Ma J."/>
        </authorList>
    </citation>
    <scope>NUCLEOTIDE SEQUENCE [LARGE SCALE GENOMIC DNA]</scope>
    <source>
        <strain evidence="2">CECT 7956</strain>
    </source>
</reference>
<sequence length="192" mass="21714">MHLIQEHGIPTSYLEIKNETEKLGFNMPSEILVCALLKTLAATKPNCKFLELGTGTGLSTAWILEGLQGNSKLTSIDNDPELLEIAKKHLTSNPRLRLICADAEEWIDENKEQKYDFIFADTWHGKYFSLEETLQMLKPGAIYFIDDMLPQENWPEGHETKANELIKNLNDRQDLVISNLGWASGVLIATKI</sequence>
<dbReference type="Pfam" id="PF13578">
    <property type="entry name" value="Methyltransf_24"/>
    <property type="match status" value="1"/>
</dbReference>
<keyword evidence="2" id="KW-1185">Reference proteome</keyword>
<dbReference type="EC" id="2.1.1.-" evidence="1"/>
<dbReference type="CDD" id="cd02440">
    <property type="entry name" value="AdoMet_MTases"/>
    <property type="match status" value="1"/>
</dbReference>
<keyword evidence="1" id="KW-0808">Transferase</keyword>